<dbReference type="OrthoDB" id="3690529at2"/>
<comment type="caution">
    <text evidence="5">The sequence shown here is derived from an EMBL/GenBank/DDBJ whole genome shotgun (WGS) entry which is preliminary data.</text>
</comment>
<dbReference type="Gene3D" id="3.40.50.1820">
    <property type="entry name" value="alpha/beta hydrolase"/>
    <property type="match status" value="1"/>
</dbReference>
<evidence type="ECO:0000256" key="1">
    <source>
        <dbReference type="ARBA" id="ARBA00007534"/>
    </source>
</evidence>
<dbReference type="InterPro" id="IPR000675">
    <property type="entry name" value="Cutinase/axe"/>
</dbReference>
<evidence type="ECO:0000313" key="5">
    <source>
        <dbReference type="EMBL" id="PEG37381.1"/>
    </source>
</evidence>
<gene>
    <name evidence="5" type="ORF">CQY20_16465</name>
</gene>
<dbReference type="Proteomes" id="UP000220914">
    <property type="component" value="Unassembled WGS sequence"/>
</dbReference>
<comment type="similarity">
    <text evidence="1">Belongs to the cutinase family.</text>
</comment>
<dbReference type="SUPFAM" id="SSF53474">
    <property type="entry name" value="alpha/beta-Hydrolases"/>
    <property type="match status" value="1"/>
</dbReference>
<dbReference type="InterPro" id="IPR029058">
    <property type="entry name" value="AB_hydrolase_fold"/>
</dbReference>
<sequence>MLAGAAAAVAAAFGAPTLPVASAEPCPDIAVAFARATGEFPGVGGVGQAFVDALRMQAGGRTVGVHGVIYPASNNFGGGPAFTQNVVDGVRDEANHVQAVLSACPNTKMVLGGYSQGAIVTAFVTSDGMPAEMPAADSVPVPLPPEIADRVAAVVLFGKPTGGALVKYGVPAADVGSRFVGKTLELCAPGDMVCSGDPAGWNSMAHMSYTGNGMIAQAASFALSRL</sequence>
<dbReference type="AlphaFoldDB" id="A0A2A7N1G7"/>
<reference evidence="5 6" key="1">
    <citation type="submission" date="2017-10" db="EMBL/GenBank/DDBJ databases">
        <title>The new phylogeny of genus Mycobacterium.</title>
        <authorList>
            <person name="Tortoli E."/>
            <person name="Trovato A."/>
            <person name="Cirillo D.M."/>
        </authorList>
    </citation>
    <scope>NUCLEOTIDE SEQUENCE [LARGE SCALE GENOMIC DNA]</scope>
    <source>
        <strain evidence="5 6">CCUG37673</strain>
    </source>
</reference>
<evidence type="ECO:0008006" key="7">
    <source>
        <dbReference type="Google" id="ProtNLM"/>
    </source>
</evidence>
<dbReference type="PANTHER" id="PTHR33630">
    <property type="entry name" value="CUTINASE RV1984C-RELATED-RELATED"/>
    <property type="match status" value="1"/>
</dbReference>
<evidence type="ECO:0000256" key="2">
    <source>
        <dbReference type="ARBA" id="ARBA00022487"/>
    </source>
</evidence>
<evidence type="ECO:0000313" key="6">
    <source>
        <dbReference type="Proteomes" id="UP000220914"/>
    </source>
</evidence>
<dbReference type="GO" id="GO:0052689">
    <property type="term" value="F:carboxylic ester hydrolase activity"/>
    <property type="evidence" value="ECO:0007669"/>
    <property type="project" value="UniProtKB-KW"/>
</dbReference>
<dbReference type="EMBL" id="PDCP01000027">
    <property type="protein sequence ID" value="PEG37381.1"/>
    <property type="molecule type" value="Genomic_DNA"/>
</dbReference>
<protein>
    <recommendedName>
        <fullName evidence="7">Cutinase</fullName>
    </recommendedName>
</protein>
<evidence type="ECO:0000256" key="4">
    <source>
        <dbReference type="ARBA" id="ARBA00023157"/>
    </source>
</evidence>
<keyword evidence="6" id="KW-1185">Reference proteome</keyword>
<keyword evidence="2" id="KW-0719">Serine esterase</keyword>
<accession>A0A2A7N1G7</accession>
<dbReference type="Pfam" id="PF01083">
    <property type="entry name" value="Cutinase"/>
    <property type="match status" value="1"/>
</dbReference>
<keyword evidence="4" id="KW-1015">Disulfide bond</keyword>
<organism evidence="5 6">
    <name type="scientific">Mycolicibacterium agri</name>
    <name type="common">Mycobacterium agri</name>
    <dbReference type="NCBI Taxonomy" id="36811"/>
    <lineage>
        <taxon>Bacteria</taxon>
        <taxon>Bacillati</taxon>
        <taxon>Actinomycetota</taxon>
        <taxon>Actinomycetes</taxon>
        <taxon>Mycobacteriales</taxon>
        <taxon>Mycobacteriaceae</taxon>
        <taxon>Mycolicibacterium</taxon>
    </lineage>
</organism>
<name>A0A2A7N1G7_MYCAG</name>
<dbReference type="SMART" id="SM01110">
    <property type="entry name" value="Cutinase"/>
    <property type="match status" value="1"/>
</dbReference>
<proteinExistence type="inferred from homology"/>
<keyword evidence="3" id="KW-0378">Hydrolase</keyword>
<evidence type="ECO:0000256" key="3">
    <source>
        <dbReference type="ARBA" id="ARBA00022801"/>
    </source>
</evidence>
<dbReference type="PANTHER" id="PTHR33630:SF9">
    <property type="entry name" value="CUTINASE 4"/>
    <property type="match status" value="1"/>
</dbReference>